<reference evidence="2" key="1">
    <citation type="journal article" date="2022" name="IScience">
        <title>Evolution of zygomycete secretomes and the origins of terrestrial fungal ecologies.</title>
        <authorList>
            <person name="Chang Y."/>
            <person name="Wang Y."/>
            <person name="Mondo S."/>
            <person name="Ahrendt S."/>
            <person name="Andreopoulos W."/>
            <person name="Barry K."/>
            <person name="Beard J."/>
            <person name="Benny G.L."/>
            <person name="Blankenship S."/>
            <person name="Bonito G."/>
            <person name="Cuomo C."/>
            <person name="Desiro A."/>
            <person name="Gervers K.A."/>
            <person name="Hundley H."/>
            <person name="Kuo A."/>
            <person name="LaButti K."/>
            <person name="Lang B.F."/>
            <person name="Lipzen A."/>
            <person name="O'Donnell K."/>
            <person name="Pangilinan J."/>
            <person name="Reynolds N."/>
            <person name="Sandor L."/>
            <person name="Smith M.E."/>
            <person name="Tsang A."/>
            <person name="Grigoriev I.V."/>
            <person name="Stajich J.E."/>
            <person name="Spatafora J.W."/>
        </authorList>
    </citation>
    <scope>NUCLEOTIDE SEQUENCE</scope>
    <source>
        <strain evidence="2">RSA 2281</strain>
    </source>
</reference>
<reference evidence="2" key="2">
    <citation type="submission" date="2023-02" db="EMBL/GenBank/DDBJ databases">
        <authorList>
            <consortium name="DOE Joint Genome Institute"/>
            <person name="Mondo S.J."/>
            <person name="Chang Y."/>
            <person name="Wang Y."/>
            <person name="Ahrendt S."/>
            <person name="Andreopoulos W."/>
            <person name="Barry K."/>
            <person name="Beard J."/>
            <person name="Benny G.L."/>
            <person name="Blankenship S."/>
            <person name="Bonito G."/>
            <person name="Cuomo C."/>
            <person name="Desiro A."/>
            <person name="Gervers K.A."/>
            <person name="Hundley H."/>
            <person name="Kuo A."/>
            <person name="LaButti K."/>
            <person name="Lang B.F."/>
            <person name="Lipzen A."/>
            <person name="O'Donnell K."/>
            <person name="Pangilinan J."/>
            <person name="Reynolds N."/>
            <person name="Sandor L."/>
            <person name="Smith M.W."/>
            <person name="Tsang A."/>
            <person name="Grigoriev I.V."/>
            <person name="Stajich J.E."/>
            <person name="Spatafora J.W."/>
        </authorList>
    </citation>
    <scope>NUCLEOTIDE SEQUENCE</scope>
    <source>
        <strain evidence="2">RSA 2281</strain>
    </source>
</reference>
<sequence length="376" mass="42160">MLAKPSQSGYSLTLELLPEFGWSIRGEPTYGPGSVFQGFVKISSQQRQIVDADSIQLRFQGVESVHPIEISPGVLRGRRHQSLFAVKHVLWKGQCLDPSSGETSVALPFTIQMPVVQYPPSIDEHEYYQCTFKLIAIVEKAGRTLQSIEKKISYRPFIETCVLKRPIDAFSGQIKLHGLEYVPGDMITATIKRSDVRHRSTSTSSSSSASSSTSSIKRIITAKLYQISMLHAVDDVPKLAKVIVSKSWDEDRDADQDAFDESYKLDLLHIPSDIIPSYSYSSIMTVSYQLKVWFKQKKLGGLWTTTGQAIEFPLTIGTLGYGVRAPTQLQIYSTMVQQQEDQSEQIPRFMRAVEYSDSLPAYEGTRLPTYHDTISS</sequence>
<dbReference type="PANTHER" id="PTHR11188">
    <property type="entry name" value="ARRESTIN DOMAIN CONTAINING PROTEIN"/>
    <property type="match status" value="1"/>
</dbReference>
<accession>A0AAD5K232</accession>
<dbReference type="GO" id="GO:0015031">
    <property type="term" value="P:protein transport"/>
    <property type="evidence" value="ECO:0007669"/>
    <property type="project" value="TreeGrafter"/>
</dbReference>
<dbReference type="EMBL" id="JAIXMP010000011">
    <property type="protein sequence ID" value="KAI9265154.1"/>
    <property type="molecule type" value="Genomic_DNA"/>
</dbReference>
<dbReference type="GO" id="GO:0005737">
    <property type="term" value="C:cytoplasm"/>
    <property type="evidence" value="ECO:0007669"/>
    <property type="project" value="TreeGrafter"/>
</dbReference>
<dbReference type="Proteomes" id="UP001209540">
    <property type="component" value="Unassembled WGS sequence"/>
</dbReference>
<dbReference type="Pfam" id="PF02752">
    <property type="entry name" value="Arrestin_C"/>
    <property type="match status" value="1"/>
</dbReference>
<feature type="domain" description="Arrestin C-terminal-like" evidence="1">
    <location>
        <begin position="209"/>
        <end position="319"/>
    </location>
</feature>
<dbReference type="Gene3D" id="2.60.40.640">
    <property type="match status" value="2"/>
</dbReference>
<dbReference type="InterPro" id="IPR011022">
    <property type="entry name" value="Arrestin_C-like"/>
</dbReference>
<organism evidence="2 3">
    <name type="scientific">Phascolomyces articulosus</name>
    <dbReference type="NCBI Taxonomy" id="60185"/>
    <lineage>
        <taxon>Eukaryota</taxon>
        <taxon>Fungi</taxon>
        <taxon>Fungi incertae sedis</taxon>
        <taxon>Mucoromycota</taxon>
        <taxon>Mucoromycotina</taxon>
        <taxon>Mucoromycetes</taxon>
        <taxon>Mucorales</taxon>
        <taxon>Lichtheimiaceae</taxon>
        <taxon>Phascolomyces</taxon>
    </lineage>
</organism>
<proteinExistence type="predicted"/>
<dbReference type="PANTHER" id="PTHR11188:SF173">
    <property type="entry name" value="PROTEIN TTM-2"/>
    <property type="match status" value="1"/>
</dbReference>
<dbReference type="AlphaFoldDB" id="A0AAD5K232"/>
<evidence type="ECO:0000313" key="3">
    <source>
        <dbReference type="Proteomes" id="UP001209540"/>
    </source>
</evidence>
<evidence type="ECO:0000313" key="2">
    <source>
        <dbReference type="EMBL" id="KAI9265154.1"/>
    </source>
</evidence>
<keyword evidence="3" id="KW-1185">Reference proteome</keyword>
<protein>
    <recommendedName>
        <fullName evidence="1">Arrestin C-terminal-like domain-containing protein</fullName>
    </recommendedName>
</protein>
<gene>
    <name evidence="2" type="ORF">BDA99DRAFT_507893</name>
</gene>
<dbReference type="InterPro" id="IPR014752">
    <property type="entry name" value="Arrestin-like_C"/>
</dbReference>
<comment type="caution">
    <text evidence="2">The sequence shown here is derived from an EMBL/GenBank/DDBJ whole genome shotgun (WGS) entry which is preliminary data.</text>
</comment>
<name>A0AAD5K232_9FUNG</name>
<evidence type="ECO:0000259" key="1">
    <source>
        <dbReference type="Pfam" id="PF02752"/>
    </source>
</evidence>
<dbReference type="InterPro" id="IPR050357">
    <property type="entry name" value="Arrestin_domain-protein"/>
</dbReference>